<keyword evidence="3" id="KW-1185">Reference proteome</keyword>
<accession>A0A445DQD0</accession>
<dbReference type="STRING" id="3818.A0A445DQD0"/>
<evidence type="ECO:0000256" key="1">
    <source>
        <dbReference type="SAM" id="MobiDB-lite"/>
    </source>
</evidence>
<comment type="caution">
    <text evidence="2">The sequence shown here is derived from an EMBL/GenBank/DDBJ whole genome shotgun (WGS) entry which is preliminary data.</text>
</comment>
<sequence>MYPNANHRFCAMHIWQNFCKKWSDLQLKKCIWSCAKATTTHDFNAAMDRLKKINVGAWKYLDKISPKQWSRAHFSEYLKMDNYTNNNCEVFNAKVRKMRGKPIITMLEEVRCYVMQIMARNKKALVGYSGRLAPTQQSRLEREKRESNKWRPLPIGDDAGNVYEVQCLPMKVSVDLGKVPSQDFWEHLDTLPILPPRYKKPIERPSTKRDKRNDAPKDKSDPHRTKRRIGTIVCKYYLQAGHNKRSCKMRKEAMGEGSAAP</sequence>
<evidence type="ECO:0000313" key="2">
    <source>
        <dbReference type="EMBL" id="RYR65372.1"/>
    </source>
</evidence>
<proteinExistence type="predicted"/>
<dbReference type="PANTHER" id="PTHR31973:SF189">
    <property type="entry name" value="TRANSPOSASE, MUDR, PLANT, MULE TRANSPOSASE DOMAIN PROTEIN-RELATED"/>
    <property type="match status" value="1"/>
</dbReference>
<feature type="region of interest" description="Disordered" evidence="1">
    <location>
        <begin position="196"/>
        <end position="227"/>
    </location>
</feature>
<evidence type="ECO:0008006" key="4">
    <source>
        <dbReference type="Google" id="ProtNLM"/>
    </source>
</evidence>
<feature type="compositionally biased region" description="Basic and acidic residues" evidence="1">
    <location>
        <begin position="200"/>
        <end position="223"/>
    </location>
</feature>
<organism evidence="2 3">
    <name type="scientific">Arachis hypogaea</name>
    <name type="common">Peanut</name>
    <dbReference type="NCBI Taxonomy" id="3818"/>
    <lineage>
        <taxon>Eukaryota</taxon>
        <taxon>Viridiplantae</taxon>
        <taxon>Streptophyta</taxon>
        <taxon>Embryophyta</taxon>
        <taxon>Tracheophyta</taxon>
        <taxon>Spermatophyta</taxon>
        <taxon>Magnoliopsida</taxon>
        <taxon>eudicotyledons</taxon>
        <taxon>Gunneridae</taxon>
        <taxon>Pentapetalae</taxon>
        <taxon>rosids</taxon>
        <taxon>fabids</taxon>
        <taxon>Fabales</taxon>
        <taxon>Fabaceae</taxon>
        <taxon>Papilionoideae</taxon>
        <taxon>50 kb inversion clade</taxon>
        <taxon>dalbergioids sensu lato</taxon>
        <taxon>Dalbergieae</taxon>
        <taxon>Pterocarpus clade</taxon>
        <taxon>Arachis</taxon>
    </lineage>
</organism>
<gene>
    <name evidence="2" type="ORF">Ahy_A03g011303</name>
</gene>
<dbReference type="PANTHER" id="PTHR31973">
    <property type="entry name" value="POLYPROTEIN, PUTATIVE-RELATED"/>
    <property type="match status" value="1"/>
</dbReference>
<name>A0A445DQD0_ARAHY</name>
<protein>
    <recommendedName>
        <fullName evidence="4">Protein FAR1-RELATED SEQUENCE</fullName>
    </recommendedName>
</protein>
<reference evidence="2 3" key="1">
    <citation type="submission" date="2019-01" db="EMBL/GenBank/DDBJ databases">
        <title>Sequencing of cultivated peanut Arachis hypogaea provides insights into genome evolution and oil improvement.</title>
        <authorList>
            <person name="Chen X."/>
        </authorList>
    </citation>
    <scope>NUCLEOTIDE SEQUENCE [LARGE SCALE GENOMIC DNA]</scope>
    <source>
        <strain evidence="3">cv. Fuhuasheng</strain>
        <tissue evidence="2">Leaves</tissue>
    </source>
</reference>
<dbReference type="EMBL" id="SDMP01000003">
    <property type="protein sequence ID" value="RYR65372.1"/>
    <property type="molecule type" value="Genomic_DNA"/>
</dbReference>
<dbReference type="Proteomes" id="UP000289738">
    <property type="component" value="Chromosome A03"/>
</dbReference>
<evidence type="ECO:0000313" key="3">
    <source>
        <dbReference type="Proteomes" id="UP000289738"/>
    </source>
</evidence>
<dbReference type="AlphaFoldDB" id="A0A445DQD0"/>